<dbReference type="AlphaFoldDB" id="A0A6N3DKD6"/>
<proteinExistence type="predicted"/>
<reference evidence="2" key="1">
    <citation type="submission" date="2019-11" db="EMBL/GenBank/DDBJ databases">
        <authorList>
            <person name="Feng L."/>
        </authorList>
    </citation>
    <scope>NUCLEOTIDE SEQUENCE</scope>
    <source>
        <strain evidence="2">CsymbiosumLFYP84</strain>
    </source>
</reference>
<protein>
    <submittedName>
        <fullName evidence="2">Uncharacterized protein</fullName>
    </submittedName>
</protein>
<feature type="compositionally biased region" description="Basic and acidic residues" evidence="1">
    <location>
        <begin position="82"/>
        <end position="92"/>
    </location>
</feature>
<gene>
    <name evidence="2" type="ORF">CSLFYP84_01775</name>
</gene>
<dbReference type="RefSeq" id="WP_156684538.1">
    <property type="nucleotide sequence ID" value="NZ_CACRUA010000022.1"/>
</dbReference>
<dbReference type="EMBL" id="CACRUA010000022">
    <property type="protein sequence ID" value="VYU28244.1"/>
    <property type="molecule type" value="Genomic_DNA"/>
</dbReference>
<sequence length="164" mass="18090">MSKPDKPIFNQQGGRGKLYGPTHGATYMGTYQMPDGKMDRRMFNCATNKDAIKVYTDWCADMDERILEAMKEKVRPKAKAQQPKEKPAYTEPFKKDEVKGADMATTADAKLDKIYVVMVVGGVAVAWCESFDKAVAVCDALTLGAKASGFAATYDVVEVKKWTA</sequence>
<accession>A0A6N3DKD6</accession>
<evidence type="ECO:0000313" key="2">
    <source>
        <dbReference type="EMBL" id="VYU28244.1"/>
    </source>
</evidence>
<feature type="region of interest" description="Disordered" evidence="1">
    <location>
        <begin position="73"/>
        <end position="92"/>
    </location>
</feature>
<organism evidence="2">
    <name type="scientific">Clostridium symbiosum</name>
    <name type="common">Bacteroides symbiosus</name>
    <dbReference type="NCBI Taxonomy" id="1512"/>
    <lineage>
        <taxon>Bacteria</taxon>
        <taxon>Bacillati</taxon>
        <taxon>Bacillota</taxon>
        <taxon>Clostridia</taxon>
        <taxon>Lachnospirales</taxon>
        <taxon>Lachnospiraceae</taxon>
        <taxon>Otoolea</taxon>
    </lineage>
</organism>
<name>A0A6N3DKD6_CLOSY</name>
<evidence type="ECO:0000256" key="1">
    <source>
        <dbReference type="SAM" id="MobiDB-lite"/>
    </source>
</evidence>